<evidence type="ECO:0000256" key="10">
    <source>
        <dbReference type="PROSITE-ProRule" id="PRU00169"/>
    </source>
</evidence>
<dbReference type="GO" id="GO:0032993">
    <property type="term" value="C:protein-DNA complex"/>
    <property type="evidence" value="ECO:0007669"/>
    <property type="project" value="TreeGrafter"/>
</dbReference>
<evidence type="ECO:0000256" key="4">
    <source>
        <dbReference type="ARBA" id="ARBA00023012"/>
    </source>
</evidence>
<evidence type="ECO:0000256" key="7">
    <source>
        <dbReference type="ARBA" id="ARBA00023159"/>
    </source>
</evidence>
<keyword evidence="4" id="KW-0902">Two-component regulatory system</keyword>
<dbReference type="PROSITE" id="PS50110">
    <property type="entry name" value="RESPONSE_REGULATORY"/>
    <property type="match status" value="1"/>
</dbReference>
<keyword evidence="2" id="KW-0963">Cytoplasm</keyword>
<dbReference type="FunFam" id="1.10.10.10:FF:000099">
    <property type="entry name" value="Two-component system response regulator TorR"/>
    <property type="match status" value="1"/>
</dbReference>
<dbReference type="GO" id="GO:0000156">
    <property type="term" value="F:phosphorelay response regulator activity"/>
    <property type="evidence" value="ECO:0007669"/>
    <property type="project" value="TreeGrafter"/>
</dbReference>
<dbReference type="Gene3D" id="6.10.250.690">
    <property type="match status" value="1"/>
</dbReference>
<dbReference type="InterPro" id="IPR001867">
    <property type="entry name" value="OmpR/PhoB-type_DNA-bd"/>
</dbReference>
<comment type="subcellular location">
    <subcellularLocation>
        <location evidence="1">Cytoplasm</location>
    </subcellularLocation>
</comment>
<name>A0AAE2ZMV0_9HYPH</name>
<feature type="DNA-binding region" description="OmpR/PhoB-type" evidence="11">
    <location>
        <begin position="132"/>
        <end position="233"/>
    </location>
</feature>
<keyword evidence="7" id="KW-0010">Activator</keyword>
<keyword evidence="5" id="KW-0805">Transcription regulation</keyword>
<evidence type="ECO:0000256" key="5">
    <source>
        <dbReference type="ARBA" id="ARBA00023015"/>
    </source>
</evidence>
<dbReference type="PANTHER" id="PTHR48111">
    <property type="entry name" value="REGULATOR OF RPOS"/>
    <property type="match status" value="1"/>
</dbReference>
<keyword evidence="8" id="KW-0804">Transcription</keyword>
<dbReference type="PROSITE" id="PS51755">
    <property type="entry name" value="OMPR_PHOB"/>
    <property type="match status" value="1"/>
</dbReference>
<dbReference type="EMBL" id="JAICBX010000001">
    <property type="protein sequence ID" value="MBW8636257.1"/>
    <property type="molecule type" value="Genomic_DNA"/>
</dbReference>
<dbReference type="InterPro" id="IPR016032">
    <property type="entry name" value="Sig_transdc_resp-reg_C-effctor"/>
</dbReference>
<gene>
    <name evidence="14" type="ORF">K1W69_03575</name>
</gene>
<evidence type="ECO:0000313" key="15">
    <source>
        <dbReference type="Proteomes" id="UP001196509"/>
    </source>
</evidence>
<evidence type="ECO:0000256" key="3">
    <source>
        <dbReference type="ARBA" id="ARBA00022553"/>
    </source>
</evidence>
<keyword evidence="15" id="KW-1185">Reference proteome</keyword>
<dbReference type="RefSeq" id="WP_220227815.1">
    <property type="nucleotide sequence ID" value="NZ_JAICBX010000001.1"/>
</dbReference>
<evidence type="ECO:0000256" key="1">
    <source>
        <dbReference type="ARBA" id="ARBA00004496"/>
    </source>
</evidence>
<evidence type="ECO:0000259" key="12">
    <source>
        <dbReference type="PROSITE" id="PS50110"/>
    </source>
</evidence>
<dbReference type="Gene3D" id="1.10.10.10">
    <property type="entry name" value="Winged helix-like DNA-binding domain superfamily/Winged helix DNA-binding domain"/>
    <property type="match status" value="1"/>
</dbReference>
<evidence type="ECO:0000256" key="2">
    <source>
        <dbReference type="ARBA" id="ARBA00022490"/>
    </source>
</evidence>
<sequence length="239" mass="27018">MNADSATILLVEDDPEIRRLVSTMMQHEGYRVEVASDGPAMDVVMQGVQPDLVILDLMLPGEDGLSICRRLRTTNTVPILMLTAKSEEVDRVIGLEMGADDYLSKPFGPRELLARVRALLRRAQGVLPMADNRRYAFDRFVVDLDARLLLLSDDRREIDLTSAEFDMLACFILRPRRVLSRDHILDRLHGRQIEPFDRSVDMLVSRLRKKLRAAAPGTDLIRTIRNGGYLLTSPVARVP</sequence>
<evidence type="ECO:0000256" key="8">
    <source>
        <dbReference type="ARBA" id="ARBA00023163"/>
    </source>
</evidence>
<evidence type="ECO:0000256" key="9">
    <source>
        <dbReference type="ARBA" id="ARBA00067337"/>
    </source>
</evidence>
<dbReference type="InterPro" id="IPR011006">
    <property type="entry name" value="CheY-like_superfamily"/>
</dbReference>
<dbReference type="Pfam" id="PF00072">
    <property type="entry name" value="Response_reg"/>
    <property type="match status" value="1"/>
</dbReference>
<reference evidence="14" key="1">
    <citation type="submission" date="2021-08" db="EMBL/GenBank/DDBJ databases">
        <title>Hoeflea bacterium WL0058 sp. nov., isolated from the sediment.</title>
        <authorList>
            <person name="Wang L."/>
            <person name="Zhang D."/>
        </authorList>
    </citation>
    <scope>NUCLEOTIDE SEQUENCE</scope>
    <source>
        <strain evidence="14">WL0058</strain>
    </source>
</reference>
<dbReference type="GO" id="GO:0006355">
    <property type="term" value="P:regulation of DNA-templated transcription"/>
    <property type="evidence" value="ECO:0007669"/>
    <property type="project" value="InterPro"/>
</dbReference>
<protein>
    <recommendedName>
        <fullName evidence="9">Regulatory protein VirG</fullName>
    </recommendedName>
</protein>
<dbReference type="SMART" id="SM00448">
    <property type="entry name" value="REC"/>
    <property type="match status" value="1"/>
</dbReference>
<dbReference type="InterPro" id="IPR036388">
    <property type="entry name" value="WH-like_DNA-bd_sf"/>
</dbReference>
<feature type="modified residue" description="4-aspartylphosphate" evidence="10">
    <location>
        <position position="56"/>
    </location>
</feature>
<evidence type="ECO:0000256" key="6">
    <source>
        <dbReference type="ARBA" id="ARBA00023125"/>
    </source>
</evidence>
<keyword evidence="3 10" id="KW-0597">Phosphoprotein</keyword>
<feature type="domain" description="Response regulatory" evidence="12">
    <location>
        <begin position="7"/>
        <end position="120"/>
    </location>
</feature>
<evidence type="ECO:0000313" key="14">
    <source>
        <dbReference type="EMBL" id="MBW8636257.1"/>
    </source>
</evidence>
<comment type="caution">
    <text evidence="14">The sequence shown here is derived from an EMBL/GenBank/DDBJ whole genome shotgun (WGS) entry which is preliminary data.</text>
</comment>
<dbReference type="PANTHER" id="PTHR48111:SF4">
    <property type="entry name" value="DNA-BINDING DUAL TRANSCRIPTIONAL REGULATOR OMPR"/>
    <property type="match status" value="1"/>
</dbReference>
<feature type="domain" description="OmpR/PhoB-type" evidence="13">
    <location>
        <begin position="132"/>
        <end position="233"/>
    </location>
</feature>
<dbReference type="GO" id="GO:0005829">
    <property type="term" value="C:cytosol"/>
    <property type="evidence" value="ECO:0007669"/>
    <property type="project" value="TreeGrafter"/>
</dbReference>
<evidence type="ECO:0000259" key="13">
    <source>
        <dbReference type="PROSITE" id="PS51755"/>
    </source>
</evidence>
<dbReference type="FunFam" id="3.40.50.2300:FF:000001">
    <property type="entry name" value="DNA-binding response regulator PhoB"/>
    <property type="match status" value="1"/>
</dbReference>
<dbReference type="SUPFAM" id="SSF52172">
    <property type="entry name" value="CheY-like"/>
    <property type="match status" value="1"/>
</dbReference>
<dbReference type="Proteomes" id="UP001196509">
    <property type="component" value="Unassembled WGS sequence"/>
</dbReference>
<dbReference type="Gene3D" id="3.40.50.2300">
    <property type="match status" value="1"/>
</dbReference>
<keyword evidence="6 11" id="KW-0238">DNA-binding</keyword>
<organism evidence="14 15">
    <name type="scientific">Flavimaribacter sediminis</name>
    <dbReference type="NCBI Taxonomy" id="2865987"/>
    <lineage>
        <taxon>Bacteria</taxon>
        <taxon>Pseudomonadati</taxon>
        <taxon>Pseudomonadota</taxon>
        <taxon>Alphaproteobacteria</taxon>
        <taxon>Hyphomicrobiales</taxon>
        <taxon>Rhizobiaceae</taxon>
        <taxon>Flavimaribacter</taxon>
    </lineage>
</organism>
<dbReference type="InterPro" id="IPR001789">
    <property type="entry name" value="Sig_transdc_resp-reg_receiver"/>
</dbReference>
<dbReference type="Pfam" id="PF00486">
    <property type="entry name" value="Trans_reg_C"/>
    <property type="match status" value="1"/>
</dbReference>
<dbReference type="SMART" id="SM00862">
    <property type="entry name" value="Trans_reg_C"/>
    <property type="match status" value="1"/>
</dbReference>
<dbReference type="GO" id="GO:0000976">
    <property type="term" value="F:transcription cis-regulatory region binding"/>
    <property type="evidence" value="ECO:0007669"/>
    <property type="project" value="TreeGrafter"/>
</dbReference>
<proteinExistence type="predicted"/>
<evidence type="ECO:0000256" key="11">
    <source>
        <dbReference type="PROSITE-ProRule" id="PRU01091"/>
    </source>
</evidence>
<dbReference type="CDD" id="cd00383">
    <property type="entry name" value="trans_reg_C"/>
    <property type="match status" value="1"/>
</dbReference>
<dbReference type="InterPro" id="IPR039420">
    <property type="entry name" value="WalR-like"/>
</dbReference>
<dbReference type="SUPFAM" id="SSF46894">
    <property type="entry name" value="C-terminal effector domain of the bipartite response regulators"/>
    <property type="match status" value="1"/>
</dbReference>
<dbReference type="AlphaFoldDB" id="A0AAE2ZMV0"/>
<accession>A0AAE2ZMV0</accession>